<dbReference type="Pfam" id="PF00076">
    <property type="entry name" value="RRM_1"/>
    <property type="match status" value="1"/>
</dbReference>
<dbReference type="InterPro" id="IPR012677">
    <property type="entry name" value="Nucleotide-bd_a/b_plait_sf"/>
</dbReference>
<dbReference type="GO" id="GO:0005847">
    <property type="term" value="C:mRNA cleavage and polyadenylation specificity factor complex"/>
    <property type="evidence" value="ECO:0007669"/>
    <property type="project" value="TreeGrafter"/>
</dbReference>
<dbReference type="Gene3D" id="3.30.70.330">
    <property type="match status" value="1"/>
</dbReference>
<evidence type="ECO:0000313" key="3">
    <source>
        <dbReference type="EMBL" id="VDO98857.1"/>
    </source>
</evidence>
<dbReference type="PANTHER" id="PTHR45735">
    <property type="entry name" value="CLEAVAGE STIMULATION FACTOR SUBUNIT 2"/>
    <property type="match status" value="1"/>
</dbReference>
<evidence type="ECO:0000256" key="1">
    <source>
        <dbReference type="PROSITE-ProRule" id="PRU00176"/>
    </source>
</evidence>
<dbReference type="WBParaSite" id="HPBE_0001420501-mRNA-1">
    <property type="protein sequence ID" value="HPBE_0001420501-mRNA-1"/>
    <property type="gene ID" value="HPBE_0001420501"/>
</dbReference>
<reference evidence="3 4" key="1">
    <citation type="submission" date="2018-11" db="EMBL/GenBank/DDBJ databases">
        <authorList>
            <consortium name="Pathogen Informatics"/>
        </authorList>
    </citation>
    <scope>NUCLEOTIDE SEQUENCE [LARGE SCALE GENOMIC DNA]</scope>
</reference>
<evidence type="ECO:0000259" key="2">
    <source>
        <dbReference type="PROSITE" id="PS50102"/>
    </source>
</evidence>
<dbReference type="PROSITE" id="PS50102">
    <property type="entry name" value="RRM"/>
    <property type="match status" value="1"/>
</dbReference>
<sequence length="99" mass="11013">MENPPLHQPTTTTMQQNRGFSVYVGNLPYETTEESIGQMFSQAGQVTNVRIVTDRETGRPKGFGFCEFTDEAGAQNAVNQFNGMDFNGRSIRVNFASKN</sequence>
<evidence type="ECO:0000313" key="5">
    <source>
        <dbReference type="WBParaSite" id="HPBE_0001420501-mRNA-1"/>
    </source>
</evidence>
<proteinExistence type="predicted"/>
<dbReference type="GO" id="GO:0003729">
    <property type="term" value="F:mRNA binding"/>
    <property type="evidence" value="ECO:0007669"/>
    <property type="project" value="TreeGrafter"/>
</dbReference>
<accession>A0A3P8APP8</accession>
<dbReference type="EMBL" id="UZAH01028254">
    <property type="protein sequence ID" value="VDO98857.1"/>
    <property type="molecule type" value="Genomic_DNA"/>
</dbReference>
<dbReference type="InterPro" id="IPR035979">
    <property type="entry name" value="RBD_domain_sf"/>
</dbReference>
<protein>
    <submittedName>
        <fullName evidence="5">RRM domain-containing protein</fullName>
    </submittedName>
</protein>
<organism evidence="4 5">
    <name type="scientific">Heligmosomoides polygyrus</name>
    <name type="common">Parasitic roundworm</name>
    <dbReference type="NCBI Taxonomy" id="6339"/>
    <lineage>
        <taxon>Eukaryota</taxon>
        <taxon>Metazoa</taxon>
        <taxon>Ecdysozoa</taxon>
        <taxon>Nematoda</taxon>
        <taxon>Chromadorea</taxon>
        <taxon>Rhabditida</taxon>
        <taxon>Rhabditina</taxon>
        <taxon>Rhabditomorpha</taxon>
        <taxon>Strongyloidea</taxon>
        <taxon>Heligmosomidae</taxon>
        <taxon>Heligmosomoides</taxon>
    </lineage>
</organism>
<name>A0A183FZL3_HELPZ</name>
<dbReference type="PANTHER" id="PTHR45735:SF2">
    <property type="entry name" value="CLEAVAGE STIMULATION FACTOR SUBUNIT 2"/>
    <property type="match status" value="1"/>
</dbReference>
<dbReference type="Proteomes" id="UP000050761">
    <property type="component" value="Unassembled WGS sequence"/>
</dbReference>
<dbReference type="SUPFAM" id="SSF54928">
    <property type="entry name" value="RNA-binding domain, RBD"/>
    <property type="match status" value="1"/>
</dbReference>
<keyword evidence="4" id="KW-1185">Reference proteome</keyword>
<reference evidence="5" key="2">
    <citation type="submission" date="2019-09" db="UniProtKB">
        <authorList>
            <consortium name="WormBaseParasite"/>
        </authorList>
    </citation>
    <scope>IDENTIFICATION</scope>
</reference>
<dbReference type="SMART" id="SM00360">
    <property type="entry name" value="RRM"/>
    <property type="match status" value="1"/>
</dbReference>
<dbReference type="InterPro" id="IPR000504">
    <property type="entry name" value="RRM_dom"/>
</dbReference>
<evidence type="ECO:0000313" key="4">
    <source>
        <dbReference type="Proteomes" id="UP000050761"/>
    </source>
</evidence>
<gene>
    <name evidence="3" type="ORF">HPBE_LOCUS14206</name>
</gene>
<keyword evidence="1" id="KW-0694">RNA-binding</keyword>
<dbReference type="AlphaFoldDB" id="A0A183FZL3"/>
<dbReference type="FunFam" id="3.30.70.330:FF:000748">
    <property type="entry name" value="RNA Binding Motif protein homolog"/>
    <property type="match status" value="1"/>
</dbReference>
<dbReference type="OrthoDB" id="272703at2759"/>
<accession>A0A183FZL3</accession>
<feature type="domain" description="RRM" evidence="2">
    <location>
        <begin position="20"/>
        <end position="98"/>
    </location>
</feature>